<dbReference type="PANTHER" id="PTHR47256">
    <property type="entry name" value="ZN(II)2CYS6 TRANSCRIPTION FACTOR (EUROFUNG)-RELATED"/>
    <property type="match status" value="1"/>
</dbReference>
<evidence type="ECO:0000256" key="1">
    <source>
        <dbReference type="ARBA" id="ARBA00023242"/>
    </source>
</evidence>
<keyword evidence="1" id="KW-0539">Nucleus</keyword>
<gene>
    <name evidence="4" type="ORF">NW768_001420</name>
</gene>
<proteinExistence type="predicted"/>
<name>A0ABQ8RQ63_FUSEQ</name>
<dbReference type="InterPro" id="IPR036864">
    <property type="entry name" value="Zn2-C6_fun-type_DNA-bd_sf"/>
</dbReference>
<dbReference type="CDD" id="cd00067">
    <property type="entry name" value="GAL4"/>
    <property type="match status" value="1"/>
</dbReference>
<keyword evidence="5" id="KW-1185">Reference proteome</keyword>
<feature type="compositionally biased region" description="Acidic residues" evidence="2">
    <location>
        <begin position="683"/>
        <end position="695"/>
    </location>
</feature>
<reference evidence="4" key="1">
    <citation type="submission" date="2022-09" db="EMBL/GenBank/DDBJ databases">
        <title>Fusarium specimens isolated from Avocado Roots.</title>
        <authorList>
            <person name="Stajich J."/>
            <person name="Roper C."/>
            <person name="Heimlech-Rivalta G."/>
        </authorList>
    </citation>
    <scope>NUCLEOTIDE SEQUENCE</scope>
    <source>
        <strain evidence="4">CF00095</strain>
    </source>
</reference>
<dbReference type="PANTHER" id="PTHR47256:SF1">
    <property type="entry name" value="ZN(II)2CYS6 TRANSCRIPTION FACTOR (EUROFUNG)"/>
    <property type="match status" value="1"/>
</dbReference>
<feature type="region of interest" description="Disordered" evidence="2">
    <location>
        <begin position="674"/>
        <end position="695"/>
    </location>
</feature>
<dbReference type="Gene3D" id="4.10.240.10">
    <property type="entry name" value="Zn(2)-C6 fungal-type DNA-binding domain"/>
    <property type="match status" value="1"/>
</dbReference>
<dbReference type="PROSITE" id="PS50048">
    <property type="entry name" value="ZN2_CY6_FUNGAL_2"/>
    <property type="match status" value="1"/>
</dbReference>
<protein>
    <recommendedName>
        <fullName evidence="3">Zn(2)-C6 fungal-type domain-containing protein</fullName>
    </recommendedName>
</protein>
<sequence>MSKRYRQLLPIPQSESSSSSQPSGSSTTPRSSTDEPLKRQRISTQLACNSCRKRKIRCDGKKPVCEACRRRGEKEPCIYTETKSPTQTSKETEQILELFDIMKTGSETQAIDILRVLRSHNNLETALSIIQPRIAQPIHAQGRGRAPEHTRYLGLESELMARHSLAFPPIQPLESSLLKKIFNTGHKAAADSENEDTPMANEEPNPFPAHNPTQSEAHVLSLCDERLKKLNIGFWTSVPIPSDLAANIISLYLETDHPLLGSFDPDLFLADLVDCRTNYCSEILVSAVLYWGCQMYSGVDSTVQKYIPQFCEESEKRWSLEKLTDSLLTLAATQLLGLGYLGNGKDHYVLTYVSEVNFMGTRLGLFGAEPSVAVERARKVSPDMQSATSYAAWGTFNWIVLMALFYQQPGLSYPEHPPAVPIPGHTWHQSSEGSPESTRQTLQQTYMGDTFPVLCRFWRIMHEVTLKYYRDQPHPREGLSSHITLAFAEYKYRELIAWAETLPPSMVRSEQSPHHVLVFQRSSPDAAYKASVNQLKRLVVVYRENHACSSYTMLWHTALIHVANAILGDTRDPAWRFYLFFCVQTYGELRRSFRFAETSGRSILSMTLQQGDISAEEARKLMEQFEENRLSKPSDDIRATFMADLNLAMTDPEGASVENLSDKFEDIALFQEFTNGGNSREDEPMESDDNAWDTL</sequence>
<accession>A0ABQ8RQ63</accession>
<evidence type="ECO:0000256" key="2">
    <source>
        <dbReference type="SAM" id="MobiDB-lite"/>
    </source>
</evidence>
<dbReference type="PROSITE" id="PS00463">
    <property type="entry name" value="ZN2_CY6_FUNGAL_1"/>
    <property type="match status" value="1"/>
</dbReference>
<evidence type="ECO:0000259" key="3">
    <source>
        <dbReference type="PROSITE" id="PS50048"/>
    </source>
</evidence>
<dbReference type="InterPro" id="IPR001138">
    <property type="entry name" value="Zn2Cys6_DnaBD"/>
</dbReference>
<comment type="caution">
    <text evidence="4">The sequence shown here is derived from an EMBL/GenBank/DDBJ whole genome shotgun (WGS) entry which is preliminary data.</text>
</comment>
<dbReference type="SUPFAM" id="SSF57701">
    <property type="entry name" value="Zn2/Cys6 DNA-binding domain"/>
    <property type="match status" value="1"/>
</dbReference>
<evidence type="ECO:0000313" key="4">
    <source>
        <dbReference type="EMBL" id="KAJ4140068.1"/>
    </source>
</evidence>
<dbReference type="Proteomes" id="UP001152024">
    <property type="component" value="Unassembled WGS sequence"/>
</dbReference>
<dbReference type="SMART" id="SM00066">
    <property type="entry name" value="GAL4"/>
    <property type="match status" value="1"/>
</dbReference>
<feature type="compositionally biased region" description="Low complexity" evidence="2">
    <location>
        <begin position="12"/>
        <end position="31"/>
    </location>
</feature>
<dbReference type="InterPro" id="IPR053187">
    <property type="entry name" value="Notoamide_regulator"/>
</dbReference>
<dbReference type="CDD" id="cd12148">
    <property type="entry name" value="fungal_TF_MHR"/>
    <property type="match status" value="1"/>
</dbReference>
<feature type="domain" description="Zn(2)-C6 fungal-type" evidence="3">
    <location>
        <begin position="47"/>
        <end position="79"/>
    </location>
</feature>
<evidence type="ECO:0000313" key="5">
    <source>
        <dbReference type="Proteomes" id="UP001152024"/>
    </source>
</evidence>
<feature type="region of interest" description="Disordered" evidence="2">
    <location>
        <begin position="1"/>
        <end position="40"/>
    </location>
</feature>
<organism evidence="4 5">
    <name type="scientific">Fusarium equiseti</name>
    <name type="common">Fusarium scirpi</name>
    <dbReference type="NCBI Taxonomy" id="61235"/>
    <lineage>
        <taxon>Eukaryota</taxon>
        <taxon>Fungi</taxon>
        <taxon>Dikarya</taxon>
        <taxon>Ascomycota</taxon>
        <taxon>Pezizomycotina</taxon>
        <taxon>Sordariomycetes</taxon>
        <taxon>Hypocreomycetidae</taxon>
        <taxon>Hypocreales</taxon>
        <taxon>Nectriaceae</taxon>
        <taxon>Fusarium</taxon>
        <taxon>Fusarium incarnatum-equiseti species complex</taxon>
    </lineage>
</organism>
<dbReference type="Pfam" id="PF00172">
    <property type="entry name" value="Zn_clus"/>
    <property type="match status" value="1"/>
</dbReference>
<dbReference type="EMBL" id="JAOQBH010000002">
    <property type="protein sequence ID" value="KAJ4140068.1"/>
    <property type="molecule type" value="Genomic_DNA"/>
</dbReference>